<reference evidence="2 3" key="1">
    <citation type="journal article" date="2018" name="PLoS ONE">
        <title>The draft genome of Kipferlia bialata reveals reductive genome evolution in fornicate parasites.</title>
        <authorList>
            <person name="Tanifuji G."/>
            <person name="Takabayashi S."/>
            <person name="Kume K."/>
            <person name="Takagi M."/>
            <person name="Nakayama T."/>
            <person name="Kamikawa R."/>
            <person name="Inagaki Y."/>
            <person name="Hashimoto T."/>
        </authorList>
    </citation>
    <scope>NUCLEOTIDE SEQUENCE [LARGE SCALE GENOMIC DNA]</scope>
    <source>
        <strain evidence="2">NY0173</strain>
    </source>
</reference>
<evidence type="ECO:0000313" key="3">
    <source>
        <dbReference type="Proteomes" id="UP000265618"/>
    </source>
</evidence>
<dbReference type="Proteomes" id="UP000265618">
    <property type="component" value="Unassembled WGS sequence"/>
</dbReference>
<dbReference type="EMBL" id="BDIP01002623">
    <property type="protein sequence ID" value="GIQ86577.1"/>
    <property type="molecule type" value="Genomic_DNA"/>
</dbReference>
<feature type="chain" id="PRO_5039885489" evidence="1">
    <location>
        <begin position="23"/>
        <end position="53"/>
    </location>
</feature>
<evidence type="ECO:0000313" key="2">
    <source>
        <dbReference type="EMBL" id="GIQ86577.1"/>
    </source>
</evidence>
<sequence>MGVVYALLAVTALYAVAVSAQGYDWGWEEPECVVNEPVPGPVNTGMHLITTEK</sequence>
<comment type="caution">
    <text evidence="2">The sequence shown here is derived from an EMBL/GenBank/DDBJ whole genome shotgun (WGS) entry which is preliminary data.</text>
</comment>
<name>A0A9K3GKU1_9EUKA</name>
<evidence type="ECO:0000256" key="1">
    <source>
        <dbReference type="SAM" id="SignalP"/>
    </source>
</evidence>
<keyword evidence="3" id="KW-1185">Reference proteome</keyword>
<accession>A0A9K3GKU1</accession>
<dbReference type="AlphaFoldDB" id="A0A9K3GKU1"/>
<feature type="signal peptide" evidence="1">
    <location>
        <begin position="1"/>
        <end position="22"/>
    </location>
</feature>
<organism evidence="2 3">
    <name type="scientific">Kipferlia bialata</name>
    <dbReference type="NCBI Taxonomy" id="797122"/>
    <lineage>
        <taxon>Eukaryota</taxon>
        <taxon>Metamonada</taxon>
        <taxon>Carpediemonas-like organisms</taxon>
        <taxon>Kipferlia</taxon>
    </lineage>
</organism>
<feature type="non-terminal residue" evidence="2">
    <location>
        <position position="1"/>
    </location>
</feature>
<proteinExistence type="predicted"/>
<protein>
    <submittedName>
        <fullName evidence="2">Uncharacterized protein</fullName>
    </submittedName>
</protein>
<gene>
    <name evidence="2" type="ORF">KIPB_008456</name>
</gene>
<keyword evidence="1" id="KW-0732">Signal</keyword>